<accession>Q38F96</accession>
<feature type="compositionally biased region" description="Polar residues" evidence="1">
    <location>
        <begin position="130"/>
        <end position="143"/>
    </location>
</feature>
<dbReference type="GO" id="GO:0005737">
    <property type="term" value="C:cytoplasm"/>
    <property type="evidence" value="ECO:0000314"/>
    <property type="project" value="GeneDB"/>
</dbReference>
<dbReference type="RefSeq" id="XP_803750.1">
    <property type="nucleotide sequence ID" value="XM_798657.1"/>
</dbReference>
<organism evidence="2 3">
    <name type="scientific">Trypanosoma brucei brucei (strain 927/4 GUTat10.1)</name>
    <dbReference type="NCBI Taxonomy" id="185431"/>
    <lineage>
        <taxon>Eukaryota</taxon>
        <taxon>Discoba</taxon>
        <taxon>Euglenozoa</taxon>
        <taxon>Kinetoplastea</taxon>
        <taxon>Metakinetoplastina</taxon>
        <taxon>Trypanosomatida</taxon>
        <taxon>Trypanosomatidae</taxon>
        <taxon>Trypanosoma</taxon>
    </lineage>
</organism>
<proteinExistence type="predicted"/>
<protein>
    <submittedName>
        <fullName evidence="2">Uncharacterized protein</fullName>
    </submittedName>
</protein>
<keyword evidence="3" id="KW-1185">Reference proteome</keyword>
<evidence type="ECO:0000313" key="3">
    <source>
        <dbReference type="Proteomes" id="UP000008524"/>
    </source>
</evidence>
<dbReference type="KEGG" id="tbr:Tb09.160.3060"/>
<dbReference type="PaxDb" id="5691-EAN76524"/>
<dbReference type="GeneID" id="3659995"/>
<evidence type="ECO:0000256" key="1">
    <source>
        <dbReference type="SAM" id="MobiDB-lite"/>
    </source>
</evidence>
<evidence type="ECO:0000313" key="2">
    <source>
        <dbReference type="EMBL" id="EAN76524.1"/>
    </source>
</evidence>
<feature type="compositionally biased region" description="Basic and acidic residues" evidence="1">
    <location>
        <begin position="499"/>
        <end position="509"/>
    </location>
</feature>
<dbReference type="EMBL" id="CM000207">
    <property type="protein sequence ID" value="EAN76524.1"/>
    <property type="molecule type" value="Genomic_DNA"/>
</dbReference>
<reference evidence="2 3" key="2">
    <citation type="journal article" date="2005" name="Science">
        <title>The genome of the African trypanosome Trypanosoma brucei.</title>
        <authorList>
            <person name="Berriman M."/>
            <person name="Ghedin E."/>
            <person name="Hertz-Fowler C."/>
            <person name="Blandin G."/>
            <person name="Renauld H."/>
            <person name="Bartholomeu D.C."/>
            <person name="Lennard N.J."/>
            <person name="Caler E."/>
            <person name="Hamlin N.E."/>
            <person name="Haas B."/>
            <person name="Bohme U."/>
            <person name="Hannick L."/>
            <person name="Aslett M.A."/>
            <person name="Shallom J."/>
            <person name="Marcello L."/>
            <person name="Hou L."/>
            <person name="Wickstead B."/>
            <person name="Alsmark U.C."/>
            <person name="Arrowsmith C."/>
            <person name="Atkin R.J."/>
            <person name="Barron A.J."/>
            <person name="Bringaud F."/>
            <person name="Brooks K."/>
            <person name="Carrington M."/>
            <person name="Cherevach I."/>
            <person name="Chillingworth T.J."/>
            <person name="Churcher C."/>
            <person name="Clark L.N."/>
            <person name="Corton C.H."/>
            <person name="Cronin A."/>
            <person name="Davies R.M."/>
            <person name="Doggett J."/>
            <person name="Djikeng A."/>
            <person name="Feldblyum T."/>
            <person name="Field M.C."/>
            <person name="Fraser A."/>
            <person name="Goodhead I."/>
            <person name="Hance Z."/>
            <person name="Harper D."/>
            <person name="Harris B.R."/>
            <person name="Hauser H."/>
            <person name="Hostetler J."/>
            <person name="Ivens A."/>
            <person name="Jagels K."/>
            <person name="Johnson D."/>
            <person name="Johnson J."/>
            <person name="Jones K."/>
            <person name="Kerhornou A.X."/>
            <person name="Koo H."/>
            <person name="Larke N."/>
            <person name="Landfear S."/>
            <person name="Larkin C."/>
            <person name="Leech V."/>
            <person name="Line A."/>
            <person name="Lord A."/>
            <person name="Macleod A."/>
            <person name="Mooney P.J."/>
            <person name="Moule S."/>
            <person name="Martin D.M."/>
            <person name="Morgan G.W."/>
            <person name="Mungall K."/>
            <person name="Norbertczak H."/>
            <person name="Ormond D."/>
            <person name="Pai G."/>
            <person name="Peacock C.S."/>
            <person name="Peterson J."/>
            <person name="Quail M.A."/>
            <person name="Rabbinowitsch E."/>
            <person name="Rajandream M.A."/>
            <person name="Reitter C."/>
            <person name="Salzberg S.L."/>
            <person name="Sanders M."/>
            <person name="Schobel S."/>
            <person name="Sharp S."/>
            <person name="Simmonds M."/>
            <person name="Simpson A.J."/>
            <person name="Tallon L."/>
            <person name="Turner C.M."/>
            <person name="Tait A."/>
            <person name="Tivey A.R."/>
            <person name="Van Aken S."/>
            <person name="Walker D."/>
            <person name="Wanless D."/>
            <person name="Wang S."/>
            <person name="White B."/>
            <person name="White O."/>
            <person name="Whitehead S."/>
            <person name="Woodward J."/>
            <person name="Wortman J."/>
            <person name="Adams M.D."/>
            <person name="Embley T.M."/>
            <person name="Gull K."/>
            <person name="Ullu E."/>
            <person name="Barry J.D."/>
            <person name="Fairlamb A.H."/>
            <person name="Opperdoes F."/>
            <person name="Barrell B.G."/>
            <person name="Donelson J.E."/>
            <person name="Hall N."/>
            <person name="Fraser C.M."/>
            <person name="Melville S.E."/>
            <person name="El-Sayed N.M."/>
        </authorList>
    </citation>
    <scope>NUCLEOTIDE SEQUENCE [LARGE SCALE GENOMIC DNA]</scope>
    <source>
        <strain evidence="2 3">927/4 GUTat10.1</strain>
    </source>
</reference>
<dbReference type="InParanoid" id="Q38F96"/>
<dbReference type="Proteomes" id="UP000008524">
    <property type="component" value="Chromosome 9"/>
</dbReference>
<sequence length="721" mass="78295">MNDQDRFHSPLWCVNYPIELCYSSSCLTHPLSSNYCCCFQCTYLSLKLCGMNEDTVVSWRNSFCTMENARNLEQTIPPVSVPCQAEDSAHPSLQQGSLFPSRFSRCVSPGSMPLQPDAVVDDQAEPTSPPISHNQNDATSNPNAPDASVAPRPVEACAISTLVNDDSSTFHRSLDAPEVVKSPALTVRRRKIVAGSNSFRGSTQLAQNSVSDFSLSRQHVDDFSLTDAESKHTNGMSFSSHVAAIPMHAVASLLFTTQRRSLMGHYFHTWWRCALLARQIGANFRSPESSREAASTDLRKAVSVAQANQLLGRTEIPHLNRPALMSCDSSVNASPFTSPVKRGISTGKCVPSCCAPSSRASSAHRSPGMLLVPFGPTRGQSPAVRGLQRLSIGNLQCSRDFCTGMTRETRSDSGSSGTDQRPPAISVDMLHVYTSILTEEEWGARTTVMREEASERYKIQTLTSEVLDRDFKEALCRRRAVMLRGCPQSDGLRRAKGGGKREACVDRHHLPGRPEGSSERQGCAPLPNSAAAICVLPEAANAPKSESKDDPLNGLMACTSPPSSHGCNPLTAGPVGNTAGVSHGILPNSCASLASSGAHAENSISICISNCSENTVESGRPHNPSEAPKGDTTEPIREPLGSSKPQKDDTTAADCTEAKKLLDDSLELDLQRYLQLDLVDREREDRLRIVKKYRNGLQQLLNIFFGKKHCRTRPNDTSNQN</sequence>
<dbReference type="AlphaFoldDB" id="Q38F96"/>
<name>Q38F96_TRYB2</name>
<feature type="region of interest" description="Disordered" evidence="1">
    <location>
        <begin position="615"/>
        <end position="653"/>
    </location>
</feature>
<gene>
    <name evidence="2" type="ORF">Tb09.160.3060</name>
</gene>
<feature type="region of interest" description="Disordered" evidence="1">
    <location>
        <begin position="492"/>
        <end position="523"/>
    </location>
</feature>
<feature type="region of interest" description="Disordered" evidence="1">
    <location>
        <begin position="114"/>
        <end position="150"/>
    </location>
</feature>
<feature type="compositionally biased region" description="Basic and acidic residues" evidence="1">
    <location>
        <begin position="628"/>
        <end position="637"/>
    </location>
</feature>
<reference evidence="2 3" key="1">
    <citation type="journal article" date="2005" name="Science">
        <title>Comparative genomics of trypanosomatid parasitic protozoa.</title>
        <authorList>
            <person name="El-Sayed N.M."/>
            <person name="Myler P.J."/>
            <person name="Blandin G."/>
            <person name="Berriman M."/>
            <person name="Crabtree J."/>
            <person name="Aggarwal G."/>
            <person name="Caler E."/>
            <person name="Renauld H."/>
            <person name="Worthey E.A."/>
            <person name="Hertz-Fowler C."/>
            <person name="Ghedin E."/>
            <person name="Peacock C."/>
            <person name="Bartholomeu D.C."/>
            <person name="Haas B.J."/>
            <person name="Tran A.N."/>
            <person name="Wortman J.R."/>
            <person name="Alsmark U.C."/>
            <person name="Angiuoli S."/>
            <person name="Anupama A."/>
            <person name="Badger J."/>
            <person name="Bringaud F."/>
            <person name="Cadag E."/>
            <person name="Carlton J.M."/>
            <person name="Cerqueira G.C."/>
            <person name="Creasy T."/>
            <person name="Delcher A.L."/>
            <person name="Djikeng A."/>
            <person name="Embley T.M."/>
            <person name="Hauser C."/>
            <person name="Ivens A.C."/>
            <person name="Kummerfeld S.K."/>
            <person name="Pereira-Leal J.B."/>
            <person name="Nilsson D."/>
            <person name="Peterson J."/>
            <person name="Salzberg S.L."/>
            <person name="Shallom J."/>
            <person name="Silva J.C."/>
            <person name="Sundaram J."/>
            <person name="Westenberger S."/>
            <person name="White O."/>
            <person name="Melville S.E."/>
            <person name="Donelson J.E."/>
            <person name="Andersson B."/>
            <person name="Stuart K.D."/>
            <person name="Hall N."/>
        </authorList>
    </citation>
    <scope>NUCLEOTIDE SEQUENCE [LARGE SCALE GENOMIC DNA]</scope>
    <source>
        <strain evidence="2 3">927/4 GUTat10.1</strain>
    </source>
</reference>